<feature type="transmembrane region" description="Helical" evidence="1">
    <location>
        <begin position="213"/>
        <end position="231"/>
    </location>
</feature>
<proteinExistence type="predicted"/>
<keyword evidence="1" id="KW-0812">Transmembrane</keyword>
<dbReference type="Proteomes" id="UP000242849">
    <property type="component" value="Unassembled WGS sequence"/>
</dbReference>
<dbReference type="AlphaFoldDB" id="A0A1H5DML3"/>
<gene>
    <name evidence="2" type="ORF">SAMN05421553_3365</name>
</gene>
<dbReference type="EMBL" id="FNSC01000001">
    <property type="protein sequence ID" value="SED80115.1"/>
    <property type="molecule type" value="Genomic_DNA"/>
</dbReference>
<name>A0A1H5DML3_PSEAG</name>
<evidence type="ECO:0000256" key="1">
    <source>
        <dbReference type="SAM" id="Phobius"/>
    </source>
</evidence>
<dbReference type="RefSeq" id="WP_244161177.1">
    <property type="nucleotide sequence ID" value="NZ_FNSC01000001.1"/>
</dbReference>
<evidence type="ECO:0000313" key="2">
    <source>
        <dbReference type="EMBL" id="SED80115.1"/>
    </source>
</evidence>
<keyword evidence="1" id="KW-0472">Membrane</keyword>
<sequence>MSDNDIEVDGEKNRVAGRDLYEFNFDSRGDGKQPTSLPGIKIKTKTKTNTGNINFGTQLTIGERVDERALLPAQRKELHQLRAQCEELGDDPRDVWREVHTQLSVTGLDEVTATQFVQAKGVIQARLERLQEEADRKRLISKILRAADEKDARHALSNFCELTFGRTQLNLLKRSELPKVLEFILQFEAKPVVASAAPPTASKMELREFLITYRWNAAGLFIFGLLVGGLWF</sequence>
<evidence type="ECO:0008006" key="4">
    <source>
        <dbReference type="Google" id="ProtNLM"/>
    </source>
</evidence>
<organism evidence="2 3">
    <name type="scientific">Pseudomonas anguilliseptica</name>
    <dbReference type="NCBI Taxonomy" id="53406"/>
    <lineage>
        <taxon>Bacteria</taxon>
        <taxon>Pseudomonadati</taxon>
        <taxon>Pseudomonadota</taxon>
        <taxon>Gammaproteobacteria</taxon>
        <taxon>Pseudomonadales</taxon>
        <taxon>Pseudomonadaceae</taxon>
        <taxon>Pseudomonas</taxon>
    </lineage>
</organism>
<dbReference type="STRING" id="53406.SAMN05421553_3365"/>
<evidence type="ECO:0000313" key="3">
    <source>
        <dbReference type="Proteomes" id="UP000242849"/>
    </source>
</evidence>
<reference evidence="3" key="1">
    <citation type="submission" date="2016-10" db="EMBL/GenBank/DDBJ databases">
        <authorList>
            <person name="Varghese N."/>
            <person name="Submissions S."/>
        </authorList>
    </citation>
    <scope>NUCLEOTIDE SEQUENCE [LARGE SCALE GENOMIC DNA]</scope>
    <source>
        <strain evidence="3">DSM 12111</strain>
    </source>
</reference>
<protein>
    <recommendedName>
        <fullName evidence="4">Flagella biosynthesis regulator</fullName>
    </recommendedName>
</protein>
<keyword evidence="3" id="KW-1185">Reference proteome</keyword>
<accession>A0A1H5DML3</accession>
<keyword evidence="1" id="KW-1133">Transmembrane helix</keyword>